<dbReference type="Gene3D" id="3.40.50.10780">
    <property type="entry name" value="Dipeptide transport protein"/>
    <property type="match status" value="1"/>
</dbReference>
<accession>A0A4V2PNB9</accession>
<keyword evidence="2" id="KW-0862">Zinc</keyword>
<proteinExistence type="predicted"/>
<name>A0A4V2PNB9_9GAMM</name>
<feature type="binding site" evidence="2">
    <location>
        <position position="105"/>
    </location>
    <ligand>
        <name>Zn(2+)</name>
        <dbReference type="ChEBI" id="CHEBI:29105"/>
        <label>2</label>
    </ligand>
</feature>
<dbReference type="SUPFAM" id="SSF63992">
    <property type="entry name" value="Dipeptide transport protein"/>
    <property type="match status" value="1"/>
</dbReference>
<feature type="binding site" evidence="2">
    <location>
        <position position="135"/>
    </location>
    <ligand>
        <name>Zn(2+)</name>
        <dbReference type="ChEBI" id="CHEBI:29105"/>
        <label>2</label>
    </ligand>
</feature>
<dbReference type="InterPro" id="IPR007035">
    <property type="entry name" value="Peptidase_M55"/>
</dbReference>
<keyword evidence="4" id="KW-1185">Reference proteome</keyword>
<dbReference type="OrthoDB" id="9785420at2"/>
<dbReference type="GO" id="GO:0046872">
    <property type="term" value="F:metal ion binding"/>
    <property type="evidence" value="ECO:0007669"/>
    <property type="project" value="UniProtKB-KW"/>
</dbReference>
<feature type="binding site" evidence="2">
    <location>
        <position position="8"/>
    </location>
    <ligand>
        <name>Zn(2+)</name>
        <dbReference type="ChEBI" id="CHEBI:29105"/>
        <label>1</label>
    </ligand>
</feature>
<dbReference type="InterPro" id="IPR027476">
    <property type="entry name" value="DppA_N"/>
</dbReference>
<dbReference type="RefSeq" id="WP_131914426.1">
    <property type="nucleotide sequence ID" value="NZ_OU594967.1"/>
</dbReference>
<keyword evidence="3" id="KW-0031">Aminopeptidase</keyword>
<sequence length="273" mass="29488">MKIFISADIEGIAGVVSPQQCSQGNGEYELARSLMEEEVNAAIDGAFAGGASEVVVADSHGSMTNLRSAYIDGRARLVQSKPRPLSMVEGIEHSHYDGLFCIGYHSGVGQKGVLAHTINGRSFFSVRINGEAMAEVDIYAAAACEYQTPLWLVSGDHLFGKWVEQYYPSAHYACVKRAISTTAAESLSPKAAQKLIRQQALLAMQQASTARTTRIEAPYQLELTATKPVLADIFALIPQVEQLDARTVTYTGSTMREIISLLSAFSYLASTQG</sequence>
<keyword evidence="3" id="KW-0645">Protease</keyword>
<gene>
    <name evidence="3" type="ORF">EV690_3708</name>
</gene>
<dbReference type="Gene3D" id="3.30.1360.130">
    <property type="entry name" value="Dipeptide transport protein"/>
    <property type="match status" value="1"/>
</dbReference>
<dbReference type="AlphaFoldDB" id="A0A4V2PNB9"/>
<dbReference type="CDD" id="cd08663">
    <property type="entry name" value="DAP_dppA_1"/>
    <property type="match status" value="1"/>
</dbReference>
<evidence type="ECO:0000256" key="2">
    <source>
        <dbReference type="PIRSR" id="PIRSR015853-2"/>
    </source>
</evidence>
<dbReference type="Proteomes" id="UP000295565">
    <property type="component" value="Unassembled WGS sequence"/>
</dbReference>
<protein>
    <submittedName>
        <fullName evidence="3">D-aminopeptidase DppA</fullName>
    </submittedName>
</protein>
<evidence type="ECO:0000313" key="3">
    <source>
        <dbReference type="EMBL" id="TCK46428.1"/>
    </source>
</evidence>
<evidence type="ECO:0000313" key="4">
    <source>
        <dbReference type="Proteomes" id="UP000295565"/>
    </source>
</evidence>
<dbReference type="GO" id="GO:0004177">
    <property type="term" value="F:aminopeptidase activity"/>
    <property type="evidence" value="ECO:0007669"/>
    <property type="project" value="UniProtKB-KW"/>
</dbReference>
<dbReference type="Pfam" id="PF04951">
    <property type="entry name" value="Peptidase_M55"/>
    <property type="match status" value="1"/>
</dbReference>
<dbReference type="InterPro" id="IPR036177">
    <property type="entry name" value="Peptidase_M55_sf"/>
</dbReference>
<feature type="binding site" evidence="2">
    <location>
        <position position="8"/>
    </location>
    <ligand>
        <name>Zn(2+)</name>
        <dbReference type="ChEBI" id="CHEBI:29105"/>
        <label>2</label>
    </ligand>
</feature>
<comment type="caution">
    <text evidence="3">The sequence shown here is derived from an EMBL/GenBank/DDBJ whole genome shotgun (WGS) entry which is preliminary data.</text>
</comment>
<reference evidence="3 4" key="1">
    <citation type="submission" date="2019-03" db="EMBL/GenBank/DDBJ databases">
        <title>Genomic Encyclopedia of Type Strains, Phase IV (KMG-IV): sequencing the most valuable type-strain genomes for metagenomic binning, comparative biology and taxonomic classification.</title>
        <authorList>
            <person name="Goeker M."/>
        </authorList>
    </citation>
    <scope>NUCLEOTIDE SEQUENCE [LARGE SCALE GENOMIC DNA]</scope>
    <source>
        <strain evidence="3 4">DSM 18577</strain>
    </source>
</reference>
<feature type="binding site" evidence="2">
    <location>
        <position position="60"/>
    </location>
    <ligand>
        <name>Zn(2+)</name>
        <dbReference type="ChEBI" id="CHEBI:29105"/>
        <label>2</label>
    </ligand>
</feature>
<keyword evidence="2" id="KW-0479">Metal-binding</keyword>
<organism evidence="3 4">
    <name type="scientific">Celerinatantimonas diazotrophica</name>
    <dbReference type="NCBI Taxonomy" id="412034"/>
    <lineage>
        <taxon>Bacteria</taxon>
        <taxon>Pseudomonadati</taxon>
        <taxon>Pseudomonadota</taxon>
        <taxon>Gammaproteobacteria</taxon>
        <taxon>Celerinatantimonadaceae</taxon>
        <taxon>Celerinatantimonas</taxon>
    </lineage>
</organism>
<evidence type="ECO:0000256" key="1">
    <source>
        <dbReference type="PIRSR" id="PIRSR015853-1"/>
    </source>
</evidence>
<dbReference type="EMBL" id="SMGD01000019">
    <property type="protein sequence ID" value="TCK46428.1"/>
    <property type="molecule type" value="Genomic_DNA"/>
</dbReference>
<feature type="active site" description="Nucleophile" evidence="1">
    <location>
        <position position="116"/>
    </location>
</feature>
<dbReference type="PIRSF" id="PIRSF015853">
    <property type="entry name" value="Pep_DppA"/>
    <property type="match status" value="1"/>
</dbReference>
<keyword evidence="3" id="KW-0378">Hydrolase</keyword>
<feature type="binding site" evidence="2">
    <location>
        <position position="10"/>
    </location>
    <ligand>
        <name>Zn(2+)</name>
        <dbReference type="ChEBI" id="CHEBI:29105"/>
        <label>1</label>
    </ligand>
</feature>